<keyword evidence="3" id="KW-1185">Reference proteome</keyword>
<protein>
    <submittedName>
        <fullName evidence="2">Uncharacterized protein</fullName>
    </submittedName>
</protein>
<sequence>MPQTVERLRQGRGETREPLVERLRQGRGETREPLVERLRQGRGETREPLVEGAAREKLFSQVKFSDLSISAFDDTDFTLDFLEKFRSQMAAKAGVDIDKTEVVGLGAASVVVASKILFETSADSSADTMATTLNSNPGSIFDEPTFSSYGGITASEVATEVTAVSPPPPLAPASGKNAPSPDLIPFITYLPPNPPISPPPPPPRPLPPPPTPPPPSPPPPLHPSFCSSLTAPTISSTPPSPLPPPSPFPPPHPKSSNPKWPLTPPPQQPPPPSPSRPATTRDAFSAFHLTETDSEDQTYEINV</sequence>
<dbReference type="PRINTS" id="PR01217">
    <property type="entry name" value="PRICHEXTENSN"/>
</dbReference>
<organism evidence="2 3">
    <name type="scientific">Cymbomonas tetramitiformis</name>
    <dbReference type="NCBI Taxonomy" id="36881"/>
    <lineage>
        <taxon>Eukaryota</taxon>
        <taxon>Viridiplantae</taxon>
        <taxon>Chlorophyta</taxon>
        <taxon>Pyramimonadophyceae</taxon>
        <taxon>Pyramimonadales</taxon>
        <taxon>Pyramimonadaceae</taxon>
        <taxon>Cymbomonas</taxon>
    </lineage>
</organism>
<name>A0AAE0H036_9CHLO</name>
<evidence type="ECO:0000313" key="2">
    <source>
        <dbReference type="EMBL" id="KAK3287514.1"/>
    </source>
</evidence>
<evidence type="ECO:0000313" key="3">
    <source>
        <dbReference type="Proteomes" id="UP001190700"/>
    </source>
</evidence>
<feature type="region of interest" description="Disordered" evidence="1">
    <location>
        <begin position="163"/>
        <end position="303"/>
    </location>
</feature>
<feature type="compositionally biased region" description="Pro residues" evidence="1">
    <location>
        <begin position="238"/>
        <end position="253"/>
    </location>
</feature>
<dbReference type="EMBL" id="LGRX02000811">
    <property type="protein sequence ID" value="KAK3287514.1"/>
    <property type="molecule type" value="Genomic_DNA"/>
</dbReference>
<dbReference type="Proteomes" id="UP001190700">
    <property type="component" value="Unassembled WGS sequence"/>
</dbReference>
<accession>A0AAE0H036</accession>
<reference evidence="2 3" key="1">
    <citation type="journal article" date="2015" name="Genome Biol. Evol.">
        <title>Comparative Genomics of a Bacterivorous Green Alga Reveals Evolutionary Causalities and Consequences of Phago-Mixotrophic Mode of Nutrition.</title>
        <authorList>
            <person name="Burns J.A."/>
            <person name="Paasch A."/>
            <person name="Narechania A."/>
            <person name="Kim E."/>
        </authorList>
    </citation>
    <scope>NUCLEOTIDE SEQUENCE [LARGE SCALE GENOMIC DNA]</scope>
    <source>
        <strain evidence="2 3">PLY_AMNH</strain>
    </source>
</reference>
<dbReference type="AlphaFoldDB" id="A0AAE0H036"/>
<feature type="compositionally biased region" description="Pro residues" evidence="1">
    <location>
        <begin position="191"/>
        <end position="222"/>
    </location>
</feature>
<feature type="compositionally biased region" description="Acidic residues" evidence="1">
    <location>
        <begin position="292"/>
        <end position="303"/>
    </location>
</feature>
<feature type="compositionally biased region" description="Low complexity" evidence="1">
    <location>
        <begin position="223"/>
        <end position="237"/>
    </location>
</feature>
<comment type="caution">
    <text evidence="2">The sequence shown here is derived from an EMBL/GenBank/DDBJ whole genome shotgun (WGS) entry which is preliminary data.</text>
</comment>
<evidence type="ECO:0000256" key="1">
    <source>
        <dbReference type="SAM" id="MobiDB-lite"/>
    </source>
</evidence>
<feature type="region of interest" description="Disordered" evidence="1">
    <location>
        <begin position="1"/>
        <end position="47"/>
    </location>
</feature>
<feature type="compositionally biased region" description="Pro residues" evidence="1">
    <location>
        <begin position="261"/>
        <end position="275"/>
    </location>
</feature>
<gene>
    <name evidence="2" type="ORF">CYMTET_4981</name>
</gene>
<proteinExistence type="predicted"/>